<accession>A0A2M7Z7P5</accession>
<sequence length="114" mass="13444">MLKKEEELRNDNTIGPQEMEGALKHAMKVFLDNTPKLQFELDYRIVGEVNDERKRTIVEFFAIRKDKNGDKKIFFISDRFIIDFTKKGELENAKFISTLLAFVEARSIRIMEKI</sequence>
<evidence type="ECO:0000313" key="2">
    <source>
        <dbReference type="Proteomes" id="UP000230843"/>
    </source>
</evidence>
<comment type="caution">
    <text evidence="1">The sequence shown here is derived from an EMBL/GenBank/DDBJ whole genome shotgun (WGS) entry which is preliminary data.</text>
</comment>
<evidence type="ECO:0000313" key="1">
    <source>
        <dbReference type="EMBL" id="PJA90389.1"/>
    </source>
</evidence>
<gene>
    <name evidence="1" type="ORF">CO137_00415</name>
</gene>
<dbReference type="EMBL" id="PFVJ01000010">
    <property type="protein sequence ID" value="PJA90389.1"/>
    <property type="molecule type" value="Genomic_DNA"/>
</dbReference>
<proteinExistence type="predicted"/>
<reference evidence="2" key="1">
    <citation type="submission" date="2017-09" db="EMBL/GenBank/DDBJ databases">
        <title>Depth-based differentiation of microbial function through sediment-hosted aquifers and enrichment of novel symbionts in the deep terrestrial subsurface.</title>
        <authorList>
            <person name="Probst A.J."/>
            <person name="Ladd B."/>
            <person name="Jarett J.K."/>
            <person name="Geller-Mcgrath D.E."/>
            <person name="Sieber C.M.K."/>
            <person name="Emerson J.B."/>
            <person name="Anantharaman K."/>
            <person name="Thomas B.C."/>
            <person name="Malmstrom R."/>
            <person name="Stieglmeier M."/>
            <person name="Klingl A."/>
            <person name="Woyke T."/>
            <person name="Ryan C.M."/>
            <person name="Banfield J.F."/>
        </authorList>
    </citation>
    <scope>NUCLEOTIDE SEQUENCE [LARGE SCALE GENOMIC DNA]</scope>
</reference>
<dbReference type="AlphaFoldDB" id="A0A2M7Z7P5"/>
<protein>
    <submittedName>
        <fullName evidence="1">Uncharacterized protein</fullName>
    </submittedName>
</protein>
<dbReference type="Proteomes" id="UP000230843">
    <property type="component" value="Unassembled WGS sequence"/>
</dbReference>
<name>A0A2M7Z7P5_9BACT</name>
<organism evidence="1 2">
    <name type="scientific">Candidatus Magasanikbacteria bacterium CG_4_9_14_3_um_filter_32_9</name>
    <dbReference type="NCBI Taxonomy" id="1974644"/>
    <lineage>
        <taxon>Bacteria</taxon>
        <taxon>Candidatus Magasanikiibacteriota</taxon>
    </lineage>
</organism>